<proteinExistence type="predicted"/>
<dbReference type="GO" id="GO:0006310">
    <property type="term" value="P:DNA recombination"/>
    <property type="evidence" value="ECO:0007669"/>
    <property type="project" value="UniProtKB-KW"/>
</dbReference>
<feature type="coiled-coil region" evidence="2">
    <location>
        <begin position="14"/>
        <end position="41"/>
    </location>
</feature>
<keyword evidence="5" id="KW-1185">Reference proteome</keyword>
<evidence type="ECO:0000256" key="1">
    <source>
        <dbReference type="ARBA" id="ARBA00023172"/>
    </source>
</evidence>
<accession>A0A178I5F6</accession>
<dbReference type="SUPFAM" id="SSF56349">
    <property type="entry name" value="DNA breaking-rejoining enzymes"/>
    <property type="match status" value="1"/>
</dbReference>
<keyword evidence="1" id="KW-0233">DNA recombination</keyword>
<dbReference type="InterPro" id="IPR011010">
    <property type="entry name" value="DNA_brk_join_enz"/>
</dbReference>
<sequence>MTDMSRDELVEELQELLVQVLADAEATIESLRRQREMEVRTVTLRLQTERYRDQLDMQDRLKLLGGAIDGLAKTAESLPKSQRDDIAAQIAALSAQVQQVLAGGPDKPMLLDQLEVWTGLRKDHAQDKKVKTDANRIRDFVEYAGDKPVNRYRFSDFQSFTNVLARSPANMTKERTFRGMTRAQAADHNDTLKERFPTLTGKAIETNYLSPLRMFFKTMAAEHDFRSPLADMSPTIPNTARDSVVRVPFTVEELNIWFKAAAQEKRPDLKWLPLLATLTGARVGELIYLQGKDVRKITDTLWVADLTTDLIIEGEETERQIKNETSRRLFALHEVLEQTAFYDHCAKRRADDWLFPHAFKHGKELVKDPADAASKRLNGRLEKLGIHRPYETTFHSSRHTAKDIMRVAKIDPRTADRQTGHAMKSAGDNYGKKTLLVEEVEVLVALKLPEGLDLSPYITKPKPRLT</sequence>
<dbReference type="GO" id="GO:0015074">
    <property type="term" value="P:DNA integration"/>
    <property type="evidence" value="ECO:0007669"/>
    <property type="project" value="InterPro"/>
</dbReference>
<dbReference type="Proteomes" id="UP000078389">
    <property type="component" value="Unassembled WGS sequence"/>
</dbReference>
<evidence type="ECO:0000256" key="2">
    <source>
        <dbReference type="SAM" id="Coils"/>
    </source>
</evidence>
<evidence type="ECO:0000259" key="3">
    <source>
        <dbReference type="PROSITE" id="PS51898"/>
    </source>
</evidence>
<keyword evidence="2" id="KW-0175">Coiled coil</keyword>
<dbReference type="EMBL" id="LVVY01000062">
    <property type="protein sequence ID" value="OAM79644.1"/>
    <property type="molecule type" value="Genomic_DNA"/>
</dbReference>
<feature type="domain" description="Tyr recombinase" evidence="3">
    <location>
        <begin position="244"/>
        <end position="445"/>
    </location>
</feature>
<dbReference type="PROSITE" id="PS51898">
    <property type="entry name" value="TYR_RECOMBINASE"/>
    <property type="match status" value="1"/>
</dbReference>
<dbReference type="STRING" id="1770058.A3840_02785"/>
<evidence type="ECO:0000313" key="5">
    <source>
        <dbReference type="Proteomes" id="UP000078389"/>
    </source>
</evidence>
<dbReference type="InterPro" id="IPR002104">
    <property type="entry name" value="Integrase_catalytic"/>
</dbReference>
<gene>
    <name evidence="4" type="ORF">A3840_02785</name>
</gene>
<reference evidence="4 5" key="1">
    <citation type="submission" date="2016-03" db="EMBL/GenBank/DDBJ databases">
        <title>Genome sequencing of Devosia sp. S37.</title>
        <authorList>
            <person name="Mohd Nor M."/>
        </authorList>
    </citation>
    <scope>NUCLEOTIDE SEQUENCE [LARGE SCALE GENOMIC DNA]</scope>
    <source>
        <strain evidence="4 5">S37</strain>
    </source>
</reference>
<dbReference type="AlphaFoldDB" id="A0A178I5F6"/>
<evidence type="ECO:0000313" key="4">
    <source>
        <dbReference type="EMBL" id="OAM79644.1"/>
    </source>
</evidence>
<protein>
    <recommendedName>
        <fullName evidence="3">Tyr recombinase domain-containing protein</fullName>
    </recommendedName>
</protein>
<dbReference type="InterPro" id="IPR013762">
    <property type="entry name" value="Integrase-like_cat_sf"/>
</dbReference>
<dbReference type="GO" id="GO:0003677">
    <property type="term" value="F:DNA binding"/>
    <property type="evidence" value="ECO:0007669"/>
    <property type="project" value="InterPro"/>
</dbReference>
<comment type="caution">
    <text evidence="4">The sequence shown here is derived from an EMBL/GenBank/DDBJ whole genome shotgun (WGS) entry which is preliminary data.</text>
</comment>
<dbReference type="Pfam" id="PF00589">
    <property type="entry name" value="Phage_integrase"/>
    <property type="match status" value="1"/>
</dbReference>
<dbReference type="Gene3D" id="1.10.443.10">
    <property type="entry name" value="Intergrase catalytic core"/>
    <property type="match status" value="1"/>
</dbReference>
<name>A0A178I5F6_9HYPH</name>
<organism evidence="4 5">
    <name type="scientific">Devosia elaeis</name>
    <dbReference type="NCBI Taxonomy" id="1770058"/>
    <lineage>
        <taxon>Bacteria</taxon>
        <taxon>Pseudomonadati</taxon>
        <taxon>Pseudomonadota</taxon>
        <taxon>Alphaproteobacteria</taxon>
        <taxon>Hyphomicrobiales</taxon>
        <taxon>Devosiaceae</taxon>
        <taxon>Devosia</taxon>
    </lineage>
</organism>